<feature type="transmembrane region" description="Helical" evidence="1">
    <location>
        <begin position="222"/>
        <end position="239"/>
    </location>
</feature>
<protein>
    <recommendedName>
        <fullName evidence="4">DUF998 domain-containing protein</fullName>
    </recommendedName>
</protein>
<reference evidence="3" key="1">
    <citation type="journal article" date="2019" name="Int. J. Syst. Evol. Microbiol.">
        <title>The Global Catalogue of Microorganisms (GCM) 10K type strain sequencing project: providing services to taxonomists for standard genome sequencing and annotation.</title>
        <authorList>
            <consortium name="The Broad Institute Genomics Platform"/>
            <consortium name="The Broad Institute Genome Sequencing Center for Infectious Disease"/>
            <person name="Wu L."/>
            <person name="Ma J."/>
        </authorList>
    </citation>
    <scope>NUCLEOTIDE SEQUENCE [LARGE SCALE GENOMIC DNA]</scope>
    <source>
        <strain evidence="3">CGMCC 1.12849</strain>
    </source>
</reference>
<gene>
    <name evidence="2" type="ORF">ACFO7V_12880</name>
</gene>
<keyword evidence="1" id="KW-0812">Transmembrane</keyword>
<keyword evidence="1" id="KW-1133">Transmembrane helix</keyword>
<keyword evidence="1" id="KW-0472">Membrane</keyword>
<name>A0ABV9MN26_9MICC</name>
<dbReference type="RefSeq" id="WP_346059715.1">
    <property type="nucleotide sequence ID" value="NZ_BAAAVQ010000057.1"/>
</dbReference>
<feature type="transmembrane region" description="Helical" evidence="1">
    <location>
        <begin position="57"/>
        <end position="75"/>
    </location>
</feature>
<evidence type="ECO:0000256" key="1">
    <source>
        <dbReference type="SAM" id="Phobius"/>
    </source>
</evidence>
<dbReference type="Proteomes" id="UP001595884">
    <property type="component" value="Unassembled WGS sequence"/>
</dbReference>
<sequence>MSSADEILYGRDTLRYVRLALLVVPLLLMVAIVIYGLLNGKVEDSISSYYLGPSRDLFVAMLVSTGVLLVVYKGAPLEDYALNLAGFYAIFVALVPTRLGQTLSSLTSSAQIQLIRSVQISIVAVLVVSAVFVWLEWKTKKWTPRALHTSKLSTILSLSSTVALVAFIGLLFWRSIEGTDFAGVHYAAALLLILSMGVAIASHLGREDLCEVDTSGGRPIHYAVLLILMALGIIGWFVLNALGIAQALFIVEWYEIGLFSYFWYLESRRLWEAPTPREKLGD</sequence>
<evidence type="ECO:0008006" key="4">
    <source>
        <dbReference type="Google" id="ProtNLM"/>
    </source>
</evidence>
<proteinExistence type="predicted"/>
<organism evidence="2 3">
    <name type="scientific">Glutamicibacter bergerei</name>
    <dbReference type="NCBI Taxonomy" id="256702"/>
    <lineage>
        <taxon>Bacteria</taxon>
        <taxon>Bacillati</taxon>
        <taxon>Actinomycetota</taxon>
        <taxon>Actinomycetes</taxon>
        <taxon>Micrococcales</taxon>
        <taxon>Micrococcaceae</taxon>
        <taxon>Glutamicibacter</taxon>
    </lineage>
</organism>
<comment type="caution">
    <text evidence="2">The sequence shown here is derived from an EMBL/GenBank/DDBJ whole genome shotgun (WGS) entry which is preliminary data.</text>
</comment>
<evidence type="ECO:0000313" key="2">
    <source>
        <dbReference type="EMBL" id="MFC4717025.1"/>
    </source>
</evidence>
<evidence type="ECO:0000313" key="3">
    <source>
        <dbReference type="Proteomes" id="UP001595884"/>
    </source>
</evidence>
<feature type="transmembrane region" description="Helical" evidence="1">
    <location>
        <begin position="117"/>
        <end position="135"/>
    </location>
</feature>
<keyword evidence="3" id="KW-1185">Reference proteome</keyword>
<feature type="transmembrane region" description="Helical" evidence="1">
    <location>
        <begin position="155"/>
        <end position="176"/>
    </location>
</feature>
<feature type="transmembrane region" description="Helical" evidence="1">
    <location>
        <begin position="245"/>
        <end position="264"/>
    </location>
</feature>
<feature type="transmembrane region" description="Helical" evidence="1">
    <location>
        <begin position="182"/>
        <end position="201"/>
    </location>
</feature>
<feature type="transmembrane region" description="Helical" evidence="1">
    <location>
        <begin position="16"/>
        <end position="37"/>
    </location>
</feature>
<accession>A0ABV9MN26</accession>
<dbReference type="EMBL" id="JBHSHE010000060">
    <property type="protein sequence ID" value="MFC4717025.1"/>
    <property type="molecule type" value="Genomic_DNA"/>
</dbReference>
<feature type="transmembrane region" description="Helical" evidence="1">
    <location>
        <begin position="80"/>
        <end position="97"/>
    </location>
</feature>